<feature type="compositionally biased region" description="Basic and acidic residues" evidence="1">
    <location>
        <begin position="83"/>
        <end position="95"/>
    </location>
</feature>
<organism evidence="3 4">
    <name type="scientific">Flavivirga algicola</name>
    <dbReference type="NCBI Taxonomy" id="2729136"/>
    <lineage>
        <taxon>Bacteria</taxon>
        <taxon>Pseudomonadati</taxon>
        <taxon>Bacteroidota</taxon>
        <taxon>Flavobacteriia</taxon>
        <taxon>Flavobacteriales</taxon>
        <taxon>Flavobacteriaceae</taxon>
        <taxon>Flavivirga</taxon>
    </lineage>
</organism>
<comment type="caution">
    <text evidence="3">The sequence shown here is derived from an EMBL/GenBank/DDBJ whole genome shotgun (WGS) entry which is preliminary data.</text>
</comment>
<feature type="region of interest" description="Disordered" evidence="1">
    <location>
        <begin position="83"/>
        <end position="123"/>
    </location>
</feature>
<feature type="signal peptide" evidence="2">
    <location>
        <begin position="1"/>
        <end position="21"/>
    </location>
</feature>
<dbReference type="Proteomes" id="UP000746690">
    <property type="component" value="Unassembled WGS sequence"/>
</dbReference>
<gene>
    <name evidence="3" type="ORF">HHX25_09100</name>
</gene>
<feature type="compositionally biased region" description="Basic residues" evidence="1">
    <location>
        <begin position="105"/>
        <end position="114"/>
    </location>
</feature>
<keyword evidence="2" id="KW-0732">Signal</keyword>
<dbReference type="RefSeq" id="WP_169672366.1">
    <property type="nucleotide sequence ID" value="NZ_JABBHF010000004.1"/>
</dbReference>
<feature type="chain" id="PRO_5045421832" evidence="2">
    <location>
        <begin position="22"/>
        <end position="123"/>
    </location>
</feature>
<keyword evidence="4" id="KW-1185">Reference proteome</keyword>
<name>A0ABX1RVS6_9FLAO</name>
<dbReference type="InterPro" id="IPR035451">
    <property type="entry name" value="Ada-like_dom_sf"/>
</dbReference>
<dbReference type="EMBL" id="JABBHF010000004">
    <property type="protein sequence ID" value="NMH87659.1"/>
    <property type="molecule type" value="Genomic_DNA"/>
</dbReference>
<evidence type="ECO:0000313" key="3">
    <source>
        <dbReference type="EMBL" id="NMH87659.1"/>
    </source>
</evidence>
<evidence type="ECO:0000256" key="2">
    <source>
        <dbReference type="SAM" id="SignalP"/>
    </source>
</evidence>
<accession>A0ABX1RVS6</accession>
<protein>
    <submittedName>
        <fullName evidence="3">Uncharacterized protein</fullName>
    </submittedName>
</protein>
<evidence type="ECO:0000313" key="4">
    <source>
        <dbReference type="Proteomes" id="UP000746690"/>
    </source>
</evidence>
<proteinExistence type="predicted"/>
<reference evidence="3 4" key="1">
    <citation type="submission" date="2020-04" db="EMBL/GenBank/DDBJ databases">
        <title>A Flavivirga sp. nov.</title>
        <authorList>
            <person name="Sun X."/>
        </authorList>
    </citation>
    <scope>NUCLEOTIDE SEQUENCE [LARGE SCALE GENOMIC DNA]</scope>
    <source>
        <strain evidence="3 4">Y03</strain>
    </source>
</reference>
<evidence type="ECO:0000256" key="1">
    <source>
        <dbReference type="SAM" id="MobiDB-lite"/>
    </source>
</evidence>
<dbReference type="SUPFAM" id="SSF57884">
    <property type="entry name" value="Ada DNA repair protein, N-terminal domain (N-Ada 10)"/>
    <property type="match status" value="1"/>
</dbReference>
<sequence length="123" mass="13987">MKALKTLLFSFILVFTLNASSQTVYTTKTGAKYHKKNCRYLKYSKKGMTLEKAKSLGYMACLVCKPTKNTIKKDKVGERSLISDKKRNTVREESKATQCTGKTKSGSRCKRKTKNTNGRCYQH</sequence>